<keyword evidence="3" id="KW-1185">Reference proteome</keyword>
<evidence type="ECO:0000313" key="3">
    <source>
        <dbReference type="Proteomes" id="UP000653454"/>
    </source>
</evidence>
<protein>
    <submittedName>
        <fullName evidence="2">(diamondback moth) hypothetical protein</fullName>
    </submittedName>
</protein>
<dbReference type="EMBL" id="CAJHNJ030000007">
    <property type="protein sequence ID" value="CAG9102329.1"/>
    <property type="molecule type" value="Genomic_DNA"/>
</dbReference>
<reference evidence="2" key="1">
    <citation type="submission" date="2020-11" db="EMBL/GenBank/DDBJ databases">
        <authorList>
            <person name="Whiteford S."/>
        </authorList>
    </citation>
    <scope>NUCLEOTIDE SEQUENCE</scope>
</reference>
<evidence type="ECO:0000313" key="2">
    <source>
        <dbReference type="EMBL" id="CAG9102329.1"/>
    </source>
</evidence>
<sequence length="89" mass="9381">MTPLQRGEVRRRLAEEEAGGAGAAAAGGVMTMNATQVQCEPHDSVVLIKCKPAMGSSVTGIKKCDEDTMSLESGHMFYHQEGDQLSQGG</sequence>
<accession>A0A8S4DP59</accession>
<organism evidence="2 3">
    <name type="scientific">Plutella xylostella</name>
    <name type="common">Diamondback moth</name>
    <name type="synonym">Plutella maculipennis</name>
    <dbReference type="NCBI Taxonomy" id="51655"/>
    <lineage>
        <taxon>Eukaryota</taxon>
        <taxon>Metazoa</taxon>
        <taxon>Ecdysozoa</taxon>
        <taxon>Arthropoda</taxon>
        <taxon>Hexapoda</taxon>
        <taxon>Insecta</taxon>
        <taxon>Pterygota</taxon>
        <taxon>Neoptera</taxon>
        <taxon>Endopterygota</taxon>
        <taxon>Lepidoptera</taxon>
        <taxon>Glossata</taxon>
        <taxon>Ditrysia</taxon>
        <taxon>Yponomeutoidea</taxon>
        <taxon>Plutellidae</taxon>
        <taxon>Plutella</taxon>
    </lineage>
</organism>
<name>A0A8S4DP59_PLUXY</name>
<dbReference type="AlphaFoldDB" id="A0A8S4DP59"/>
<evidence type="ECO:0000256" key="1">
    <source>
        <dbReference type="SAM" id="MobiDB-lite"/>
    </source>
</evidence>
<comment type="caution">
    <text evidence="2">The sequence shown here is derived from an EMBL/GenBank/DDBJ whole genome shotgun (WGS) entry which is preliminary data.</text>
</comment>
<gene>
    <name evidence="2" type="ORF">PLXY2_LOCUS2681</name>
</gene>
<feature type="region of interest" description="Disordered" evidence="1">
    <location>
        <begin position="1"/>
        <end position="26"/>
    </location>
</feature>
<dbReference type="Proteomes" id="UP000653454">
    <property type="component" value="Unassembled WGS sequence"/>
</dbReference>
<proteinExistence type="predicted"/>